<evidence type="ECO:0000313" key="3">
    <source>
        <dbReference type="Proteomes" id="UP001600943"/>
    </source>
</evidence>
<proteinExistence type="predicted"/>
<comment type="caution">
    <text evidence="2">The sequence shown here is derived from an EMBL/GenBank/DDBJ whole genome shotgun (WGS) entry which is preliminary data.</text>
</comment>
<keyword evidence="1" id="KW-0812">Transmembrane</keyword>
<sequence length="55" mass="6384">MVDIRNRREYTLVIWITFHFICGGSAGNSRMCKIKYMGMKGCLLSGVFYFVQINN</sequence>
<keyword evidence="1" id="KW-0472">Membrane</keyword>
<accession>A0ABQ0BI02</accession>
<keyword evidence="1" id="KW-1133">Transmembrane helix</keyword>
<evidence type="ECO:0000313" key="2">
    <source>
        <dbReference type="EMBL" id="GAA6411085.1"/>
    </source>
</evidence>
<gene>
    <name evidence="2" type="ORF">K040078D81_52020</name>
</gene>
<dbReference type="EMBL" id="BAABYW010000002">
    <property type="protein sequence ID" value="GAA6411085.1"/>
    <property type="molecule type" value="Genomic_DNA"/>
</dbReference>
<protein>
    <submittedName>
        <fullName evidence="2">Uncharacterized protein</fullName>
    </submittedName>
</protein>
<dbReference type="Proteomes" id="UP001600943">
    <property type="component" value="Unassembled WGS sequence"/>
</dbReference>
<evidence type="ECO:0000256" key="1">
    <source>
        <dbReference type="SAM" id="Phobius"/>
    </source>
</evidence>
<name>A0ABQ0BI02_9FIRM</name>
<keyword evidence="3" id="KW-1185">Reference proteome</keyword>
<feature type="transmembrane region" description="Helical" evidence="1">
    <location>
        <begin position="12"/>
        <end position="31"/>
    </location>
</feature>
<organism evidence="2 3">
    <name type="scientific">Blautia hominis</name>
    <dbReference type="NCBI Taxonomy" id="2025493"/>
    <lineage>
        <taxon>Bacteria</taxon>
        <taxon>Bacillati</taxon>
        <taxon>Bacillota</taxon>
        <taxon>Clostridia</taxon>
        <taxon>Lachnospirales</taxon>
        <taxon>Lachnospiraceae</taxon>
        <taxon>Blautia</taxon>
    </lineage>
</organism>
<reference evidence="2 3" key="1">
    <citation type="submission" date="2024-04" db="EMBL/GenBank/DDBJ databases">
        <title>Defined microbial consortia suppress multidrug-resistant proinflammatory Enterobacteriaceae via ecological control.</title>
        <authorList>
            <person name="Furuichi M."/>
            <person name="Kawaguchi T."/>
            <person name="Pust M."/>
            <person name="Yasuma K."/>
            <person name="Plichta D."/>
            <person name="Hasegawa N."/>
            <person name="Ohya T."/>
            <person name="Bhattarai S."/>
            <person name="Sasajima S."/>
            <person name="Aoto Y."/>
            <person name="Tuganbaev T."/>
            <person name="Yaginuma M."/>
            <person name="Ueda M."/>
            <person name="Okahashi N."/>
            <person name="Amafuji K."/>
            <person name="Kiridooshi Y."/>
            <person name="Sugita K."/>
            <person name="Strazar M."/>
            <person name="Skelly A."/>
            <person name="Suda W."/>
            <person name="Hattori M."/>
            <person name="Nakamoto N."/>
            <person name="Caballero S."/>
            <person name="Norman J."/>
            <person name="Olle B."/>
            <person name="Tanoue T."/>
            <person name="Arita M."/>
            <person name="Bucci V."/>
            <person name="Atarashi K."/>
            <person name="Xavier R."/>
            <person name="Honda K."/>
        </authorList>
    </citation>
    <scope>NUCLEOTIDE SEQUENCE [LARGE SCALE GENOMIC DNA]</scope>
    <source>
        <strain evidence="3">k04-0078-D8-1</strain>
    </source>
</reference>